<organism evidence="4 5">
    <name type="scientific">Streptomyces carminius</name>
    <dbReference type="NCBI Taxonomy" id="2665496"/>
    <lineage>
        <taxon>Bacteria</taxon>
        <taxon>Bacillati</taxon>
        <taxon>Actinomycetota</taxon>
        <taxon>Actinomycetes</taxon>
        <taxon>Kitasatosporales</taxon>
        <taxon>Streptomycetaceae</taxon>
        <taxon>Streptomyces</taxon>
    </lineage>
</organism>
<feature type="domain" description="Peptidoglycan binding-like" evidence="3">
    <location>
        <begin position="153"/>
        <end position="211"/>
    </location>
</feature>
<feature type="compositionally biased region" description="Low complexity" evidence="1">
    <location>
        <begin position="86"/>
        <end position="101"/>
    </location>
</feature>
<dbReference type="InterPro" id="IPR036365">
    <property type="entry name" value="PGBD-like_sf"/>
</dbReference>
<evidence type="ECO:0000256" key="2">
    <source>
        <dbReference type="SAM" id="Phobius"/>
    </source>
</evidence>
<protein>
    <recommendedName>
        <fullName evidence="3">Peptidoglycan binding-like domain-containing protein</fullName>
    </recommendedName>
</protein>
<feature type="region of interest" description="Disordered" evidence="1">
    <location>
        <begin position="69"/>
        <end position="179"/>
    </location>
</feature>
<name>A0A2M8LU15_9ACTN</name>
<feature type="compositionally biased region" description="Low complexity" evidence="1">
    <location>
        <begin position="13"/>
        <end position="29"/>
    </location>
</feature>
<feature type="compositionally biased region" description="Low complexity" evidence="1">
    <location>
        <begin position="69"/>
        <end position="78"/>
    </location>
</feature>
<keyword evidence="5" id="KW-1185">Reference proteome</keyword>
<evidence type="ECO:0000313" key="4">
    <source>
        <dbReference type="EMBL" id="PJE95443.1"/>
    </source>
</evidence>
<dbReference type="InterPro" id="IPR036366">
    <property type="entry name" value="PGBDSf"/>
</dbReference>
<feature type="transmembrane region" description="Helical" evidence="2">
    <location>
        <begin position="46"/>
        <end position="69"/>
    </location>
</feature>
<dbReference type="EMBL" id="PGGW01000066">
    <property type="protein sequence ID" value="PJE95443.1"/>
    <property type="molecule type" value="Genomic_DNA"/>
</dbReference>
<feature type="compositionally biased region" description="Pro residues" evidence="1">
    <location>
        <begin position="102"/>
        <end position="117"/>
    </location>
</feature>
<keyword evidence="2" id="KW-0812">Transmembrane</keyword>
<dbReference type="SUPFAM" id="SSF47090">
    <property type="entry name" value="PGBD-like"/>
    <property type="match status" value="1"/>
</dbReference>
<keyword evidence="2" id="KW-0472">Membrane</keyword>
<dbReference type="Gene3D" id="1.10.101.10">
    <property type="entry name" value="PGBD-like superfamily/PGBD"/>
    <property type="match status" value="1"/>
</dbReference>
<feature type="region of interest" description="Disordered" evidence="1">
    <location>
        <begin position="1"/>
        <end position="39"/>
    </location>
</feature>
<dbReference type="Proteomes" id="UP000230407">
    <property type="component" value="Unassembled WGS sequence"/>
</dbReference>
<feature type="compositionally biased region" description="Low complexity" evidence="1">
    <location>
        <begin position="118"/>
        <end position="145"/>
    </location>
</feature>
<keyword evidence="2" id="KW-1133">Transmembrane helix</keyword>
<comment type="caution">
    <text evidence="4">The sequence shown here is derived from an EMBL/GenBank/DDBJ whole genome shotgun (WGS) entry which is preliminary data.</text>
</comment>
<dbReference type="InterPro" id="IPR002477">
    <property type="entry name" value="Peptidoglycan-bd-like"/>
</dbReference>
<evidence type="ECO:0000313" key="5">
    <source>
        <dbReference type="Proteomes" id="UP000230407"/>
    </source>
</evidence>
<evidence type="ECO:0000259" key="3">
    <source>
        <dbReference type="Pfam" id="PF01471"/>
    </source>
</evidence>
<sequence>MRGDNDDNDGSTAGSAPAEEDSPSSAGADPAPYTGFLTGRRGPRTIALLLTTGAIGSALAALLLASGVLTPTDPAGPAGLPPAPPAEASAAPTSSESLPTASAPPPPAAASPAPAPTSAPEGPATDAPSSRAADPAASGAPSGAPDELRPGDSGPAVSDLQARLRQVPEVYPGGDVDGRYDGEVARAVARFQQWYGIRGDEEGVYGDDTRRDLESRT</sequence>
<reference evidence="4 5" key="1">
    <citation type="submission" date="2017-11" db="EMBL/GenBank/DDBJ databases">
        <title>Streptomyces carmine sp. nov., a novel actinomycete isolated from Sophora alopecuroides in Xinjiang, China.</title>
        <authorList>
            <person name="Wang Y."/>
            <person name="Luo X."/>
            <person name="Wan C."/>
            <person name="Zhang L."/>
        </authorList>
    </citation>
    <scope>NUCLEOTIDE SEQUENCE [LARGE SCALE GENOMIC DNA]</scope>
    <source>
        <strain evidence="4 5">TRM SA0054</strain>
    </source>
</reference>
<proteinExistence type="predicted"/>
<dbReference type="Pfam" id="PF01471">
    <property type="entry name" value="PG_binding_1"/>
    <property type="match status" value="1"/>
</dbReference>
<gene>
    <name evidence="4" type="ORF">CUT44_24170</name>
</gene>
<accession>A0A2M8LU15</accession>
<evidence type="ECO:0000256" key="1">
    <source>
        <dbReference type="SAM" id="MobiDB-lite"/>
    </source>
</evidence>
<dbReference type="AlphaFoldDB" id="A0A2M8LU15"/>